<organism evidence="2 3">
    <name type="scientific">Caenorhabditis japonica</name>
    <dbReference type="NCBI Taxonomy" id="281687"/>
    <lineage>
        <taxon>Eukaryota</taxon>
        <taxon>Metazoa</taxon>
        <taxon>Ecdysozoa</taxon>
        <taxon>Nematoda</taxon>
        <taxon>Chromadorea</taxon>
        <taxon>Rhabditida</taxon>
        <taxon>Rhabditina</taxon>
        <taxon>Rhabditomorpha</taxon>
        <taxon>Rhabditoidea</taxon>
        <taxon>Rhabditidae</taxon>
        <taxon>Peloderinae</taxon>
        <taxon>Caenorhabditis</taxon>
    </lineage>
</organism>
<feature type="region of interest" description="Disordered" evidence="1">
    <location>
        <begin position="438"/>
        <end position="504"/>
    </location>
</feature>
<accession>A0A8R1HSA7</accession>
<feature type="region of interest" description="Disordered" evidence="1">
    <location>
        <begin position="528"/>
        <end position="577"/>
    </location>
</feature>
<dbReference type="PANTHER" id="PTHR23159">
    <property type="entry name" value="CENTROSOMAL PROTEIN 2"/>
    <property type="match status" value="1"/>
</dbReference>
<proteinExistence type="predicted"/>
<dbReference type="EnsemblMetazoa" id="CJA08439a.1">
    <property type="protein sequence ID" value="CJA08439a.1"/>
    <property type="gene ID" value="WBGene00127643"/>
</dbReference>
<name>A0A8R1HSA7_CAEJA</name>
<protein>
    <recommendedName>
        <fullName evidence="4">Chitin-binding type-2 domain-containing protein</fullName>
    </recommendedName>
</protein>
<evidence type="ECO:0000313" key="3">
    <source>
        <dbReference type="Proteomes" id="UP000005237"/>
    </source>
</evidence>
<evidence type="ECO:0000256" key="1">
    <source>
        <dbReference type="SAM" id="MobiDB-lite"/>
    </source>
</evidence>
<evidence type="ECO:0000313" key="2">
    <source>
        <dbReference type="EnsemblMetazoa" id="CJA08439a.1"/>
    </source>
</evidence>
<dbReference type="AlphaFoldDB" id="A0A8R1HSA7"/>
<dbReference type="Pfam" id="PF17380">
    <property type="entry name" value="DUF5401"/>
    <property type="match status" value="1"/>
</dbReference>
<sequence>MKFGNAFNAKHRKIQILKYSLKITVQFSAFADVIFTSERCNRVTYGLRTVNGDPSRYKQCGPSGRVWIVPCAPQMTFDPEDRVCKERADPKVFKSMRKYELAKNIITTPPPSYHPGSITAAASPPGAAAPEEFVFSTLRPKSRKPKTRTRTGKTRKTTTPMMVTTESSALIETTTPKIVIFASKKSASGGNRSGEQLKQQLIRDRAKNHSVFPRPGRPRTTPTPVTHATRFVVGPQMSTVAVKEVQGMPHTLPPYEKMERRKEIENLATEDVTTMTPEYTVKYNGKTMTENEFLNQLLHIVQHQKAINERQQQEKFEKMEQERLRQEKEELAREVERRRKLEEAEKARQAAMEKQAAIYAEHERLAMERERELDRIRQEDRKRELEQIRQQELAVEMERMRELERLQMERQQKNERVRQELEAARKVKILEKERQRVRAEQENARQREVQRLEEEREREMERVRLEEQERQQQVERLRQDEAERRRKKLEKEKEDRKRAEEQRRKILEQELEARKRAMIEEERKRKLVEKEMEERQKAIAEEERRREAEEERRTEQEMEERRRIQEQMRKATEERSRLEAMEKEREMMRQIVESEKARAEYPVATPPTTIKPIYRPRPVTSEYQPPDVESHMIRFTTQSPEWATPAPANWQPEWTEENAVHREPCDVNGECELKYDSDSFCVHPSNPSMYLQCAPLYGRLGRWTERHCPDTLIFLVRAGRCEKDDQRRPYDPDNRVVIPRLPSETSFVEWEGNRVIDNVPNSVSPPRVYPPVPDTYPSQIYNTIDEFPRDLLPRLPEVTPEETYAQQYQNSLKSEIDLSHIHPLFPRVQPDFLSRILPSLNLKLHDDNAGQQSLGSVVKPVIKQIALNQTEHFLDRLLADQQLYDEQLRQEIIDRLKSSNIEGAMNQTSN</sequence>
<evidence type="ECO:0008006" key="4">
    <source>
        <dbReference type="Google" id="ProtNLM"/>
    </source>
</evidence>
<keyword evidence="3" id="KW-1185">Reference proteome</keyword>
<reference evidence="2" key="2">
    <citation type="submission" date="2022-06" db="UniProtKB">
        <authorList>
            <consortium name="EnsemblMetazoa"/>
        </authorList>
    </citation>
    <scope>IDENTIFICATION</scope>
    <source>
        <strain evidence="2">DF5081</strain>
    </source>
</reference>
<reference evidence="3" key="1">
    <citation type="submission" date="2010-08" db="EMBL/GenBank/DDBJ databases">
        <authorList>
            <consortium name="Caenorhabditis japonica Sequencing Consortium"/>
            <person name="Wilson R.K."/>
        </authorList>
    </citation>
    <scope>NUCLEOTIDE SEQUENCE [LARGE SCALE GENOMIC DNA]</scope>
    <source>
        <strain evidence="3">DF5081</strain>
    </source>
</reference>
<dbReference type="PANTHER" id="PTHR23159:SF31">
    <property type="entry name" value="CENTROSOME-ASSOCIATED PROTEIN CEP250 ISOFORM X1"/>
    <property type="match status" value="1"/>
</dbReference>
<dbReference type="Proteomes" id="UP000005237">
    <property type="component" value="Unassembled WGS sequence"/>
</dbReference>